<dbReference type="EMBL" id="JAADJZ010000016">
    <property type="protein sequence ID" value="KAF2869327.1"/>
    <property type="molecule type" value="Genomic_DNA"/>
</dbReference>
<evidence type="ECO:0000256" key="2">
    <source>
        <dbReference type="ARBA" id="ARBA00010977"/>
    </source>
</evidence>
<comment type="caution">
    <text evidence="9">The sequence shown here is derived from an EMBL/GenBank/DDBJ whole genome shotgun (WGS) entry which is preliminary data.</text>
</comment>
<dbReference type="InterPro" id="IPR045667">
    <property type="entry name" value="ORC3_N"/>
</dbReference>
<reference evidence="9 10" key="1">
    <citation type="submission" date="2020-01" db="EMBL/GenBank/DDBJ databases">
        <authorList>
            <consortium name="DOE Joint Genome Institute"/>
            <person name="Haridas S."/>
            <person name="Albert R."/>
            <person name="Binder M."/>
            <person name="Bloem J."/>
            <person name="Labutti K."/>
            <person name="Salamov A."/>
            <person name="Andreopoulos B."/>
            <person name="Baker S.E."/>
            <person name="Barry K."/>
            <person name="Bills G."/>
            <person name="Bluhm B.H."/>
            <person name="Cannon C."/>
            <person name="Castanera R."/>
            <person name="Culley D.E."/>
            <person name="Daum C."/>
            <person name="Ezra D."/>
            <person name="Gonzalez J.B."/>
            <person name="Henrissat B."/>
            <person name="Kuo A."/>
            <person name="Liang C."/>
            <person name="Lipzen A."/>
            <person name="Lutzoni F."/>
            <person name="Magnuson J."/>
            <person name="Mondo S."/>
            <person name="Nolan M."/>
            <person name="Ohm R."/>
            <person name="Pangilinan J."/>
            <person name="Park H.-J.H."/>
            <person name="Ramirez L."/>
            <person name="Alfaro M."/>
            <person name="Sun H."/>
            <person name="Tritt A."/>
            <person name="Yoshinaga Y."/>
            <person name="Zwiers L.-H.L."/>
            <person name="Turgeon B.G."/>
            <person name="Goodwin S.B."/>
            <person name="Spatafora J.W."/>
            <person name="Crous P.W."/>
            <person name="Grigoriev I.V."/>
        </authorList>
    </citation>
    <scope>NUCLEOTIDE SEQUENCE [LARGE SCALE GENOMIC DNA]</scope>
    <source>
        <strain evidence="9 10">CBS 611.86</strain>
    </source>
</reference>
<dbReference type="Pfam" id="PF18137">
    <property type="entry name" value="WHD_ORC"/>
    <property type="match status" value="2"/>
</dbReference>
<dbReference type="CDD" id="cd20704">
    <property type="entry name" value="Orc3"/>
    <property type="match status" value="1"/>
</dbReference>
<feature type="domain" description="Origin recognition complex subunit 3 N-terminal" evidence="7">
    <location>
        <begin position="4"/>
        <end position="314"/>
    </location>
</feature>
<organism evidence="9 10">
    <name type="scientific">Massariosphaeria phaeospora</name>
    <dbReference type="NCBI Taxonomy" id="100035"/>
    <lineage>
        <taxon>Eukaryota</taxon>
        <taxon>Fungi</taxon>
        <taxon>Dikarya</taxon>
        <taxon>Ascomycota</taxon>
        <taxon>Pezizomycotina</taxon>
        <taxon>Dothideomycetes</taxon>
        <taxon>Pleosporomycetidae</taxon>
        <taxon>Pleosporales</taxon>
        <taxon>Pleosporales incertae sedis</taxon>
        <taxon>Massariosphaeria</taxon>
    </lineage>
</organism>
<dbReference type="GO" id="GO:0003688">
    <property type="term" value="F:DNA replication origin binding"/>
    <property type="evidence" value="ECO:0007669"/>
    <property type="project" value="TreeGrafter"/>
</dbReference>
<dbReference type="GO" id="GO:0031261">
    <property type="term" value="C:DNA replication preinitiation complex"/>
    <property type="evidence" value="ECO:0007669"/>
    <property type="project" value="TreeGrafter"/>
</dbReference>
<keyword evidence="3" id="KW-0235">DNA replication</keyword>
<evidence type="ECO:0000256" key="6">
    <source>
        <dbReference type="SAM" id="MobiDB-lite"/>
    </source>
</evidence>
<dbReference type="GO" id="GO:0005664">
    <property type="term" value="C:nuclear origin of replication recognition complex"/>
    <property type="evidence" value="ECO:0007669"/>
    <property type="project" value="InterPro"/>
</dbReference>
<gene>
    <name evidence="9" type="ORF">BDV95DRAFT_498718</name>
</gene>
<dbReference type="GO" id="GO:0005656">
    <property type="term" value="C:nuclear pre-replicative complex"/>
    <property type="evidence" value="ECO:0007669"/>
    <property type="project" value="TreeGrafter"/>
</dbReference>
<dbReference type="AlphaFoldDB" id="A0A7C8IBY0"/>
<proteinExistence type="inferred from homology"/>
<dbReference type="PANTHER" id="PTHR12748">
    <property type="entry name" value="ORIGIN RECOGNITION COMPLEX SUBUNIT 3"/>
    <property type="match status" value="1"/>
</dbReference>
<evidence type="ECO:0000259" key="7">
    <source>
        <dbReference type="Pfam" id="PF07034"/>
    </source>
</evidence>
<dbReference type="GO" id="GO:0006270">
    <property type="term" value="P:DNA replication initiation"/>
    <property type="evidence" value="ECO:0007669"/>
    <property type="project" value="TreeGrafter"/>
</dbReference>
<name>A0A7C8IBY0_9PLEO</name>
<dbReference type="PANTHER" id="PTHR12748:SF0">
    <property type="entry name" value="ORIGIN RECOGNITION COMPLEX SUBUNIT 3"/>
    <property type="match status" value="1"/>
</dbReference>
<dbReference type="Pfam" id="PF07034">
    <property type="entry name" value="ORC3_N"/>
    <property type="match status" value="1"/>
</dbReference>
<dbReference type="InterPro" id="IPR040855">
    <property type="entry name" value="ORC_WH_C"/>
</dbReference>
<comment type="subcellular location">
    <subcellularLocation>
        <location evidence="1">Nucleus</location>
    </subcellularLocation>
</comment>
<comment type="similarity">
    <text evidence="2">Belongs to the ORC3 family.</text>
</comment>
<dbReference type="OrthoDB" id="10265211at2759"/>
<feature type="region of interest" description="Disordered" evidence="6">
    <location>
        <begin position="1"/>
        <end position="30"/>
    </location>
</feature>
<sequence length="669" mass="75637">MEHQRCYIYSPTEPEERARKRQRTSKPHFQAQLPERLQTFRDMWSHQEERIQETLEDADSSTQEAIANFVSASSQDTEDLSLAIPTALIILGPSIASHGPFFERLGRRIKHDTNNIYVVLTSGESPNLKTLLKNLIKKVTSRVDDDDDDDEMRRPLATSRNGPKLLDFDLGHLQEWQKRNRAQNIVLAIQDSNAFDASVLIELVDLLHSWLDRLPFVLLVGIATSAENLEDRLAGKTLRYLQGQKFDVTQPDEIIEKLFSATVARPDARLRIGPNISQRILKRQRDHVQNVQDFVDALKYAYMSHFYANQMSIFLKDGISFEDLSSDDVEVARTLPSFRSRVEQLLDESRVQEVRKLLDDDYHTFRVLTEAIASGQNALSSLNAAATILSRVRQALQMSPEVMCSTIWTRAAAGEIIGSPFLRETMLLVRRVPSDKFAQLLNALEHSEGDFVIDPRPYKQELEQLLEQNPDSTPLRTQHDVRNDSVRTTVVAQKVLLSKHKAALSKQDKAYSELVGRFHDEMECFFSSAFINPQTLLLSEVLIYDLKSPHTEVFQPKPRYAIERALALPHDYLGCDCCSGVAGKGEGSALSGTQPASAILYQMYLESGALINVSDLWSAFHAIAGEGEEEEDGESKTMQRGLAELKYLGLVKPSRKKTDHIAKTMWKGL</sequence>
<dbReference type="Proteomes" id="UP000481861">
    <property type="component" value="Unassembled WGS sequence"/>
</dbReference>
<dbReference type="InterPro" id="IPR020795">
    <property type="entry name" value="ORC3"/>
</dbReference>
<evidence type="ECO:0000256" key="3">
    <source>
        <dbReference type="ARBA" id="ARBA00022705"/>
    </source>
</evidence>
<keyword evidence="5" id="KW-0539">Nucleus</keyword>
<evidence type="ECO:0000256" key="1">
    <source>
        <dbReference type="ARBA" id="ARBA00004123"/>
    </source>
</evidence>
<feature type="domain" description="Origin recognition complex subunit 3 winged helix C-terminal" evidence="8">
    <location>
        <begin position="559"/>
        <end position="636"/>
    </location>
</feature>
<keyword evidence="10" id="KW-1185">Reference proteome</keyword>
<evidence type="ECO:0000256" key="4">
    <source>
        <dbReference type="ARBA" id="ARBA00023125"/>
    </source>
</evidence>
<evidence type="ECO:0000313" key="9">
    <source>
        <dbReference type="EMBL" id="KAF2869327.1"/>
    </source>
</evidence>
<evidence type="ECO:0000256" key="5">
    <source>
        <dbReference type="ARBA" id="ARBA00023242"/>
    </source>
</evidence>
<evidence type="ECO:0000259" key="8">
    <source>
        <dbReference type="Pfam" id="PF18137"/>
    </source>
</evidence>
<keyword evidence="4" id="KW-0238">DNA-binding</keyword>
<feature type="domain" description="Origin recognition complex subunit 3 winged helix C-terminal" evidence="8">
    <location>
        <begin position="640"/>
        <end position="666"/>
    </location>
</feature>
<evidence type="ECO:0000313" key="10">
    <source>
        <dbReference type="Proteomes" id="UP000481861"/>
    </source>
</evidence>
<accession>A0A7C8IBY0</accession>
<protein>
    <submittedName>
        <fullName evidence="9">Origin recognition complex subunit 3 N-terminus-domain-containing protein</fullName>
    </submittedName>
</protein>